<dbReference type="Proteomes" id="UP001152308">
    <property type="component" value="Unassembled WGS sequence"/>
</dbReference>
<gene>
    <name evidence="4" type="ORF">L2299_20935</name>
    <name evidence="5" type="ORF">P9A14_12235</name>
</gene>
<evidence type="ECO:0000313" key="6">
    <source>
        <dbReference type="Proteomes" id="UP001152308"/>
    </source>
</evidence>
<dbReference type="GO" id="GO:0003677">
    <property type="term" value="F:DNA binding"/>
    <property type="evidence" value="ECO:0007669"/>
    <property type="project" value="UniProtKB-UniRule"/>
</dbReference>
<dbReference type="RefSeq" id="WP_065630029.1">
    <property type="nucleotide sequence ID" value="NZ_CP121270.1"/>
</dbReference>
<dbReference type="Gene3D" id="1.10.357.10">
    <property type="entry name" value="Tetracycline Repressor, domain 2"/>
    <property type="match status" value="1"/>
</dbReference>
<dbReference type="SUPFAM" id="SSF46689">
    <property type="entry name" value="Homeodomain-like"/>
    <property type="match status" value="1"/>
</dbReference>
<dbReference type="EMBL" id="CP121270">
    <property type="protein sequence ID" value="WFP22976.1"/>
    <property type="molecule type" value="Genomic_DNA"/>
</dbReference>
<evidence type="ECO:0000259" key="3">
    <source>
        <dbReference type="PROSITE" id="PS50977"/>
    </source>
</evidence>
<name>A0AAX3T203_9ACTN</name>
<dbReference type="InterPro" id="IPR009057">
    <property type="entry name" value="Homeodomain-like_sf"/>
</dbReference>
<dbReference type="InterPro" id="IPR001647">
    <property type="entry name" value="HTH_TetR"/>
</dbReference>
<feature type="domain" description="HTH tetR-type" evidence="3">
    <location>
        <begin position="13"/>
        <end position="73"/>
    </location>
</feature>
<protein>
    <submittedName>
        <fullName evidence="5">Helix-turn-helix domain containing protein</fullName>
    </submittedName>
    <submittedName>
        <fullName evidence="4">TetR/AcrR family transcriptional regulator</fullName>
    </submittedName>
</protein>
<evidence type="ECO:0000256" key="2">
    <source>
        <dbReference type="PROSITE-ProRule" id="PRU00335"/>
    </source>
</evidence>
<proteinExistence type="predicted"/>
<keyword evidence="1 2" id="KW-0238">DNA-binding</keyword>
<feature type="DNA-binding region" description="H-T-H motif" evidence="2">
    <location>
        <begin position="36"/>
        <end position="55"/>
    </location>
</feature>
<reference evidence="4" key="1">
    <citation type="journal article" date="2022" name="Data Brief">
        <title>Draft genome sequence data of Gordonia hongkongensis strain EUFUS-Z928 isolated from the octocoral Eunicea fusca.</title>
        <authorList>
            <person name="Sanchez-Suarez J."/>
            <person name="Diaz L."/>
            <person name="Melo-Bolivar J."/>
            <person name="Villamil L."/>
        </authorList>
    </citation>
    <scope>NUCLEOTIDE SEQUENCE</scope>
    <source>
        <strain evidence="4">EUFUS-Z928</strain>
    </source>
</reference>
<evidence type="ECO:0000256" key="1">
    <source>
        <dbReference type="ARBA" id="ARBA00023125"/>
    </source>
</evidence>
<reference evidence="5" key="3">
    <citation type="submission" date="2023-04" db="EMBL/GenBank/DDBJ databases">
        <title>Complete genome sequence of a phthalic acid esters degrading bacterial strain.</title>
        <authorList>
            <person name="Weng L."/>
            <person name="Jia Y."/>
            <person name="Ren L."/>
        </authorList>
    </citation>
    <scope>NUCLEOTIDE SEQUENCE</scope>
    <source>
        <strain evidence="5">RL-LY01</strain>
    </source>
</reference>
<sequence>MAHDWLLDEHRSDRARDRLIAAAAVLIRRNGVDNFDINELARGAHCSRATVYRHVGGKKAIIDAVLAASSIRITTTVAARTARLQGAERSVAAITVALQEVRRDRVIQQLLASQRFFSTAPEALASPAITEAAITLLGLAERDIAQAQWIIRGFMALATWPMPPEQESAAVDALVGGVMRSDR</sequence>
<accession>A0AAX3T203</accession>
<evidence type="ECO:0000313" key="5">
    <source>
        <dbReference type="EMBL" id="WFP22976.1"/>
    </source>
</evidence>
<dbReference type="PROSITE" id="PS50977">
    <property type="entry name" value="HTH_TETR_2"/>
    <property type="match status" value="1"/>
</dbReference>
<dbReference type="Proteomes" id="UP001213504">
    <property type="component" value="Chromosome"/>
</dbReference>
<keyword evidence="6" id="KW-1185">Reference proteome</keyword>
<dbReference type="Pfam" id="PF00440">
    <property type="entry name" value="TetR_N"/>
    <property type="match status" value="1"/>
</dbReference>
<organism evidence="5 7">
    <name type="scientific">Gordonia hongkongensis</name>
    <dbReference type="NCBI Taxonomy" id="1701090"/>
    <lineage>
        <taxon>Bacteria</taxon>
        <taxon>Bacillati</taxon>
        <taxon>Actinomycetota</taxon>
        <taxon>Actinomycetes</taxon>
        <taxon>Mycobacteriales</taxon>
        <taxon>Gordoniaceae</taxon>
        <taxon>Gordonia</taxon>
    </lineage>
</organism>
<reference evidence="4" key="2">
    <citation type="submission" date="2022-01" db="EMBL/GenBank/DDBJ databases">
        <authorList>
            <person name="Sanchez-Suarez J."/>
            <person name="Villamil L."/>
            <person name="Diaz L.E."/>
        </authorList>
    </citation>
    <scope>NUCLEOTIDE SEQUENCE</scope>
    <source>
        <strain evidence="4">EUFUS-Z928</strain>
    </source>
</reference>
<evidence type="ECO:0000313" key="4">
    <source>
        <dbReference type="EMBL" id="MDF6103516.1"/>
    </source>
</evidence>
<dbReference type="EMBL" id="JAKJLQ010000024">
    <property type="protein sequence ID" value="MDF6103516.1"/>
    <property type="molecule type" value="Genomic_DNA"/>
</dbReference>
<evidence type="ECO:0000313" key="7">
    <source>
        <dbReference type="Proteomes" id="UP001213504"/>
    </source>
</evidence>
<dbReference type="AlphaFoldDB" id="A0AAX3T203"/>